<reference evidence="2" key="1">
    <citation type="submission" date="2015-04" db="UniProtKB">
        <authorList>
            <consortium name="EnsemblPlants"/>
        </authorList>
    </citation>
    <scope>IDENTIFICATION</scope>
</reference>
<dbReference type="EnsemblPlants" id="OMERI01G09080.1">
    <property type="protein sequence ID" value="OMERI01G09080.1"/>
    <property type="gene ID" value="OMERI01G09080"/>
</dbReference>
<feature type="region of interest" description="Disordered" evidence="1">
    <location>
        <begin position="1"/>
        <end position="99"/>
    </location>
</feature>
<proteinExistence type="predicted"/>
<dbReference type="Proteomes" id="UP000008021">
    <property type="component" value="Chromosome 1"/>
</dbReference>
<accession>A0A0E0BZV0</accession>
<sequence>MRSSQATAPAPPPFSAASATAPTPAPVAVHARRRLNLRARSSPEVTANHPKKSAKGERVELDRRGGGREGEGAEEARGGDERDGEARAERLEVAGEAEEGWDVAVREEGEEHDVWAPRL</sequence>
<feature type="compositionally biased region" description="Low complexity" evidence="1">
    <location>
        <begin position="15"/>
        <end position="29"/>
    </location>
</feature>
<name>A0A0E0BZV0_9ORYZ</name>
<feature type="compositionally biased region" description="Basic and acidic residues" evidence="1">
    <location>
        <begin position="54"/>
        <end position="93"/>
    </location>
</feature>
<reference evidence="2" key="2">
    <citation type="submission" date="2018-05" db="EMBL/GenBank/DDBJ databases">
        <title>OmerRS3 (Oryza meridionalis Reference Sequence Version 3).</title>
        <authorList>
            <person name="Zhang J."/>
            <person name="Kudrna D."/>
            <person name="Lee S."/>
            <person name="Talag J."/>
            <person name="Welchert J."/>
            <person name="Wing R.A."/>
        </authorList>
    </citation>
    <scope>NUCLEOTIDE SEQUENCE [LARGE SCALE GENOMIC DNA]</scope>
    <source>
        <strain evidence="2">cv. OR44</strain>
    </source>
</reference>
<dbReference type="HOGENOM" id="CLU_2065219_0_0_1"/>
<evidence type="ECO:0000313" key="2">
    <source>
        <dbReference type="EnsemblPlants" id="OMERI01G09080.1"/>
    </source>
</evidence>
<keyword evidence="3" id="KW-1185">Reference proteome</keyword>
<protein>
    <submittedName>
        <fullName evidence="2">Uncharacterized protein</fullName>
    </submittedName>
</protein>
<evidence type="ECO:0000313" key="3">
    <source>
        <dbReference type="Proteomes" id="UP000008021"/>
    </source>
</evidence>
<organism evidence="2">
    <name type="scientific">Oryza meridionalis</name>
    <dbReference type="NCBI Taxonomy" id="40149"/>
    <lineage>
        <taxon>Eukaryota</taxon>
        <taxon>Viridiplantae</taxon>
        <taxon>Streptophyta</taxon>
        <taxon>Embryophyta</taxon>
        <taxon>Tracheophyta</taxon>
        <taxon>Spermatophyta</taxon>
        <taxon>Magnoliopsida</taxon>
        <taxon>Liliopsida</taxon>
        <taxon>Poales</taxon>
        <taxon>Poaceae</taxon>
        <taxon>BOP clade</taxon>
        <taxon>Oryzoideae</taxon>
        <taxon>Oryzeae</taxon>
        <taxon>Oryzinae</taxon>
        <taxon>Oryza</taxon>
    </lineage>
</organism>
<dbReference type="Gramene" id="OMERI01G09080.1">
    <property type="protein sequence ID" value="OMERI01G09080.1"/>
    <property type="gene ID" value="OMERI01G09080"/>
</dbReference>
<evidence type="ECO:0000256" key="1">
    <source>
        <dbReference type="SAM" id="MobiDB-lite"/>
    </source>
</evidence>
<dbReference type="AlphaFoldDB" id="A0A0E0BZV0"/>